<comment type="caution">
    <text evidence="3">The sequence shown here is derived from an EMBL/GenBank/DDBJ whole genome shotgun (WGS) entry which is preliminary data.</text>
</comment>
<evidence type="ECO:0000256" key="2">
    <source>
        <dbReference type="ARBA" id="ARBA00022840"/>
    </source>
</evidence>
<dbReference type="Proteomes" id="UP000576821">
    <property type="component" value="Unassembled WGS sequence"/>
</dbReference>
<keyword evidence="1" id="KW-0547">Nucleotide-binding</keyword>
<organism evidence="3 4">
    <name type="scientific">Sphingobium vermicomposti</name>
    <dbReference type="NCBI Taxonomy" id="529005"/>
    <lineage>
        <taxon>Bacteria</taxon>
        <taxon>Pseudomonadati</taxon>
        <taxon>Pseudomonadota</taxon>
        <taxon>Alphaproteobacteria</taxon>
        <taxon>Sphingomonadales</taxon>
        <taxon>Sphingomonadaceae</taxon>
        <taxon>Sphingobium</taxon>
    </lineage>
</organism>
<evidence type="ECO:0000256" key="1">
    <source>
        <dbReference type="ARBA" id="ARBA00022741"/>
    </source>
</evidence>
<keyword evidence="4" id="KW-1185">Reference proteome</keyword>
<protein>
    <submittedName>
        <fullName evidence="3">Tetratricopeptide (TPR) repeat protein</fullName>
    </submittedName>
</protein>
<dbReference type="GO" id="GO:0005524">
    <property type="term" value="F:ATP binding"/>
    <property type="evidence" value="ECO:0007669"/>
    <property type="project" value="UniProtKB-KW"/>
</dbReference>
<dbReference type="SUPFAM" id="SSF48452">
    <property type="entry name" value="TPR-like"/>
    <property type="match status" value="1"/>
</dbReference>
<name>A0A846MHU4_9SPHN</name>
<dbReference type="EMBL" id="JAASQR010000004">
    <property type="protein sequence ID" value="NIJ17866.1"/>
    <property type="molecule type" value="Genomic_DNA"/>
</dbReference>
<gene>
    <name evidence="3" type="ORF">FHS54_002866</name>
</gene>
<evidence type="ECO:0000313" key="4">
    <source>
        <dbReference type="Proteomes" id="UP000576821"/>
    </source>
</evidence>
<dbReference type="PANTHER" id="PTHR16305">
    <property type="entry name" value="TESTICULAR SOLUBLE ADENYLYL CYCLASE"/>
    <property type="match status" value="1"/>
</dbReference>
<dbReference type="PANTHER" id="PTHR16305:SF28">
    <property type="entry name" value="GUANYLATE CYCLASE DOMAIN-CONTAINING PROTEIN"/>
    <property type="match status" value="1"/>
</dbReference>
<sequence length="556" mass="61176">MATSLKLFPAKLRPGFPPDKYATPTPSLSDVPDSLLDLLASQLACLGFARRVAQVGAVMGRDFSSEILKAATGEEMPRVEAAIDQLLAAGILIRTRSAGETRYCFRHALLRDAAYASIIDTDRAELHYRVGSILVDCFPDLAADRPEIVAGHMRDGGHMGEAVPFWLDAGRKAARRYALAEAIADFRAALDALALLEAGPGNNERELDVLLELGTTMREAEGYHAAGLKSIYERALSLATGLGRSNARAASIHGLWTVAAGCGQWRQADDLAYEFDGFIRSLGPNARLEAEGGRMFGAGAAFRGDFAKALGHFQHVLTVYDPASHQQSFGYDPGAASAAYLSWVNWHMGNTEEGRRKADRAVEMADRLDQPATLSLVLVWLLFHAVCEGDRTRIVAYNDRLQAVCSKQICRFWQPFGKACVEWASFHATRNPAHLDGLLQHTRAFSELYLTSSLHIMAMDICNELGRFEEGLAQARMAEAFIAQHDERIWEAEYWRLLGLLHARQGEDKTKARQCLERALATARGQQAVMLEDRAMASLQELFSRPTNADLLQRAG</sequence>
<dbReference type="GO" id="GO:0004016">
    <property type="term" value="F:adenylate cyclase activity"/>
    <property type="evidence" value="ECO:0007669"/>
    <property type="project" value="TreeGrafter"/>
</dbReference>
<dbReference type="GO" id="GO:0005737">
    <property type="term" value="C:cytoplasm"/>
    <property type="evidence" value="ECO:0007669"/>
    <property type="project" value="TreeGrafter"/>
</dbReference>
<keyword evidence="2" id="KW-0067">ATP-binding</keyword>
<dbReference type="InterPro" id="IPR011990">
    <property type="entry name" value="TPR-like_helical_dom_sf"/>
</dbReference>
<reference evidence="3 4" key="1">
    <citation type="submission" date="2020-03" db="EMBL/GenBank/DDBJ databases">
        <title>Genomic Encyclopedia of Type Strains, Phase IV (KMG-IV): sequencing the most valuable type-strain genomes for metagenomic binning, comparative biology and taxonomic classification.</title>
        <authorList>
            <person name="Goeker M."/>
        </authorList>
    </citation>
    <scope>NUCLEOTIDE SEQUENCE [LARGE SCALE GENOMIC DNA]</scope>
    <source>
        <strain evidence="3 4">DSM 21299</strain>
    </source>
</reference>
<proteinExistence type="predicted"/>
<accession>A0A846MHU4</accession>
<dbReference type="Gene3D" id="1.25.40.10">
    <property type="entry name" value="Tetratricopeptide repeat domain"/>
    <property type="match status" value="1"/>
</dbReference>
<evidence type="ECO:0000313" key="3">
    <source>
        <dbReference type="EMBL" id="NIJ17866.1"/>
    </source>
</evidence>
<dbReference type="AlphaFoldDB" id="A0A846MHU4"/>